<dbReference type="GO" id="GO:0009432">
    <property type="term" value="P:SOS response"/>
    <property type="evidence" value="ECO:0007669"/>
    <property type="project" value="TreeGrafter"/>
</dbReference>
<evidence type="ECO:0000256" key="2">
    <source>
        <dbReference type="ARBA" id="ARBA00021315"/>
    </source>
</evidence>
<comment type="similarity">
    <text evidence="1">Belongs to the RecN family.</text>
</comment>
<proteinExistence type="inferred from homology"/>
<dbReference type="InterPro" id="IPR027417">
    <property type="entry name" value="P-loop_NTPase"/>
</dbReference>
<dbReference type="PANTHER" id="PTHR11059">
    <property type="entry name" value="DNA REPAIR PROTEIN RECN"/>
    <property type="match status" value="1"/>
</dbReference>
<dbReference type="NCBIfam" id="TIGR00634">
    <property type="entry name" value="recN"/>
    <property type="match status" value="1"/>
</dbReference>
<evidence type="ECO:0000256" key="3">
    <source>
        <dbReference type="ARBA" id="ARBA00022741"/>
    </source>
</evidence>
<dbReference type="Gene3D" id="3.40.50.300">
    <property type="entry name" value="P-loop containing nucleotide triphosphate hydrolases"/>
    <property type="match status" value="2"/>
</dbReference>
<accession>A0A1V4QGW5</accession>
<dbReference type="Proteomes" id="UP000191663">
    <property type="component" value="Unassembled WGS sequence"/>
</dbReference>
<keyword evidence="6" id="KW-0234">DNA repair</keyword>
<evidence type="ECO:0000256" key="5">
    <source>
        <dbReference type="ARBA" id="ARBA00022840"/>
    </source>
</evidence>
<keyword evidence="5" id="KW-0067">ATP-binding</keyword>
<dbReference type="FunFam" id="3.40.50.300:FF:000356">
    <property type="entry name" value="DNA repair protein RecN"/>
    <property type="match status" value="1"/>
</dbReference>
<keyword evidence="4" id="KW-0227">DNA damage</keyword>
<keyword evidence="3" id="KW-0547">Nucleotide-binding</keyword>
<dbReference type="CDD" id="cd03241">
    <property type="entry name" value="ABC_RecN"/>
    <property type="match status" value="1"/>
</dbReference>
<evidence type="ECO:0000256" key="8">
    <source>
        <dbReference type="SAM" id="Coils"/>
    </source>
</evidence>
<feature type="coiled-coil region" evidence="8">
    <location>
        <begin position="87"/>
        <end position="114"/>
    </location>
</feature>
<dbReference type="EMBL" id="MUKB01000056">
    <property type="protein sequence ID" value="OPX17966.1"/>
    <property type="molecule type" value="Genomic_DNA"/>
</dbReference>
<dbReference type="InterPro" id="IPR004604">
    <property type="entry name" value="DNA_recomb/repair_RecN"/>
</dbReference>
<dbReference type="SUPFAM" id="SSF52540">
    <property type="entry name" value="P-loop containing nucleoside triphosphate hydrolases"/>
    <property type="match status" value="1"/>
</dbReference>
<name>A0A1V4QGW5_UNCW3</name>
<reference evidence="10" key="1">
    <citation type="submission" date="2017-01" db="EMBL/GenBank/DDBJ databases">
        <title>Novel pathways for hydrocarbon cycling and metabolic interdependencies in hydrothermal sediment communities.</title>
        <authorList>
            <person name="Dombrowski N."/>
            <person name="Seitz K."/>
            <person name="Teske A."/>
            <person name="Baker B."/>
        </authorList>
    </citation>
    <scope>NUCLEOTIDE SEQUENCE [LARGE SCALE GENOMIC DNA]</scope>
</reference>
<evidence type="ECO:0000313" key="9">
    <source>
        <dbReference type="EMBL" id="OPX17966.1"/>
    </source>
</evidence>
<dbReference type="AlphaFoldDB" id="A0A1V4QGW5"/>
<comment type="caution">
    <text evidence="9">The sequence shown here is derived from an EMBL/GenBank/DDBJ whole genome shotgun (WGS) entry which is preliminary data.</text>
</comment>
<evidence type="ECO:0000256" key="4">
    <source>
        <dbReference type="ARBA" id="ARBA00022763"/>
    </source>
</evidence>
<evidence type="ECO:0000313" key="10">
    <source>
        <dbReference type="Proteomes" id="UP000191663"/>
    </source>
</evidence>
<dbReference type="GO" id="GO:0006281">
    <property type="term" value="P:DNA repair"/>
    <property type="evidence" value="ECO:0007669"/>
    <property type="project" value="UniProtKB-KW"/>
</dbReference>
<organism evidence="9 10">
    <name type="scientific">candidate division WOR-3 bacterium 4484_100</name>
    <dbReference type="NCBI Taxonomy" id="1936077"/>
    <lineage>
        <taxon>Bacteria</taxon>
        <taxon>Bacteria division WOR-3</taxon>
    </lineage>
</organism>
<dbReference type="GO" id="GO:0005524">
    <property type="term" value="F:ATP binding"/>
    <property type="evidence" value="ECO:0007669"/>
    <property type="project" value="UniProtKB-KW"/>
</dbReference>
<dbReference type="GO" id="GO:0006310">
    <property type="term" value="P:DNA recombination"/>
    <property type="evidence" value="ECO:0007669"/>
    <property type="project" value="InterPro"/>
</dbReference>
<evidence type="ECO:0000256" key="1">
    <source>
        <dbReference type="ARBA" id="ARBA00009441"/>
    </source>
</evidence>
<gene>
    <name evidence="9" type="ORF">BXT86_03690</name>
</gene>
<dbReference type="PANTHER" id="PTHR11059:SF0">
    <property type="entry name" value="DNA REPAIR PROTEIN RECN"/>
    <property type="match status" value="1"/>
</dbReference>
<protein>
    <recommendedName>
        <fullName evidence="2">DNA repair protein RecN</fullName>
    </recommendedName>
    <alternativeName>
        <fullName evidence="7">Recombination protein N</fullName>
    </alternativeName>
</protein>
<dbReference type="GO" id="GO:0043590">
    <property type="term" value="C:bacterial nucleoid"/>
    <property type="evidence" value="ECO:0007669"/>
    <property type="project" value="TreeGrafter"/>
</dbReference>
<sequence length="475" mass="55488">MRPEPEKIDGVLIIRRKLTRGKRQTAYINEQVVSLNFLKELTKGMIDLIGQYENQFLFNQQNHLLLLDSFAGLESVRAEYLKDYHTYINLKKEIEELQQAIAHQDEEVELLRFQVDEIEKADLKINEEDELNAEKNLLLTSERRSSLASRIVDLLYESEGSVYEKLTLVKKAFDEISSLDPHLRRMDETTESILSNIDDIYREMSSYLSSIEFSPERLDYVMERLDTFERLKKKYGSTLKEINQFLEVVRRRLNLIENRDSQFEELKAKIEKIKKRVDQRAEGLSELRRRNAVDLKKRLLKVLKQLGMEKASFEVRFEKKELDETGQDDVEFYISTNPGEKLKPLRRIASGGEISRITLGLKTLFSEIDRIPTVVFDEIDIGVGGRVADAVGELMSRVSRHHQIICITHLPQITAFADHHILVTKEIKGNETFTRVKKLDQKMRHQEIARMLAGKRITKKTVEHAREMLEKGKRR</sequence>
<evidence type="ECO:0000256" key="6">
    <source>
        <dbReference type="ARBA" id="ARBA00023204"/>
    </source>
</evidence>
<keyword evidence="8" id="KW-0175">Coiled coil</keyword>
<evidence type="ECO:0000256" key="7">
    <source>
        <dbReference type="ARBA" id="ARBA00033408"/>
    </source>
</evidence>